<protein>
    <submittedName>
        <fullName evidence="4">SPOR domain-containing protein</fullName>
    </submittedName>
</protein>
<feature type="domain" description="SPOR" evidence="3">
    <location>
        <begin position="122"/>
        <end position="200"/>
    </location>
</feature>
<reference evidence="4" key="1">
    <citation type="submission" date="2023-06" db="EMBL/GenBank/DDBJ databases">
        <title>Cytophagales bacterium Strain LB-30, isolated from soil.</title>
        <authorList>
            <person name="Liu B."/>
        </authorList>
    </citation>
    <scope>NUCLEOTIDE SEQUENCE</scope>
    <source>
        <strain evidence="4">LB-30</strain>
    </source>
</reference>
<keyword evidence="2" id="KW-0472">Membrane</keyword>
<feature type="compositionally biased region" description="Basic and acidic residues" evidence="1">
    <location>
        <begin position="1"/>
        <end position="10"/>
    </location>
</feature>
<keyword evidence="5" id="KW-1185">Reference proteome</keyword>
<evidence type="ECO:0000259" key="3">
    <source>
        <dbReference type="PROSITE" id="PS51724"/>
    </source>
</evidence>
<proteinExistence type="predicted"/>
<dbReference type="InterPro" id="IPR036680">
    <property type="entry name" value="SPOR-like_sf"/>
</dbReference>
<evidence type="ECO:0000256" key="1">
    <source>
        <dbReference type="SAM" id="MobiDB-lite"/>
    </source>
</evidence>
<dbReference type="Pfam" id="PF05036">
    <property type="entry name" value="SPOR"/>
    <property type="match status" value="1"/>
</dbReference>
<comment type="caution">
    <text evidence="4">The sequence shown here is derived from an EMBL/GenBank/DDBJ whole genome shotgun (WGS) entry which is preliminary data.</text>
</comment>
<dbReference type="InterPro" id="IPR007730">
    <property type="entry name" value="SPOR-like_dom"/>
</dbReference>
<dbReference type="RefSeq" id="WP_320002589.1">
    <property type="nucleotide sequence ID" value="NZ_JAUHJS010000001.1"/>
</dbReference>
<evidence type="ECO:0000256" key="2">
    <source>
        <dbReference type="SAM" id="Phobius"/>
    </source>
</evidence>
<dbReference type="Proteomes" id="UP001168552">
    <property type="component" value="Unassembled WGS sequence"/>
</dbReference>
<dbReference type="PROSITE" id="PS51724">
    <property type="entry name" value="SPOR"/>
    <property type="match status" value="1"/>
</dbReference>
<accession>A0ABT8F0T8</accession>
<keyword evidence="2" id="KW-0812">Transmembrane</keyword>
<dbReference type="Gene3D" id="3.30.70.1070">
    <property type="entry name" value="Sporulation related repeat"/>
    <property type="match status" value="1"/>
</dbReference>
<evidence type="ECO:0000313" key="5">
    <source>
        <dbReference type="Proteomes" id="UP001168552"/>
    </source>
</evidence>
<feature type="transmembrane region" description="Helical" evidence="2">
    <location>
        <begin position="52"/>
        <end position="75"/>
    </location>
</feature>
<keyword evidence="2" id="KW-1133">Transmembrane helix</keyword>
<organism evidence="4 5">
    <name type="scientific">Shiella aurantiaca</name>
    <dbReference type="NCBI Taxonomy" id="3058365"/>
    <lineage>
        <taxon>Bacteria</taxon>
        <taxon>Pseudomonadati</taxon>
        <taxon>Bacteroidota</taxon>
        <taxon>Cytophagia</taxon>
        <taxon>Cytophagales</taxon>
        <taxon>Shiellaceae</taxon>
        <taxon>Shiella</taxon>
    </lineage>
</organism>
<feature type="region of interest" description="Disordered" evidence="1">
    <location>
        <begin position="1"/>
        <end position="46"/>
    </location>
</feature>
<dbReference type="EMBL" id="JAUHJS010000001">
    <property type="protein sequence ID" value="MDN4164062.1"/>
    <property type="molecule type" value="Genomic_DNA"/>
</dbReference>
<gene>
    <name evidence="4" type="ORF">QWY31_01045</name>
</gene>
<name>A0ABT8F0T8_9BACT</name>
<dbReference type="SUPFAM" id="SSF110997">
    <property type="entry name" value="Sporulation related repeat"/>
    <property type="match status" value="1"/>
</dbReference>
<evidence type="ECO:0000313" key="4">
    <source>
        <dbReference type="EMBL" id="MDN4164062.1"/>
    </source>
</evidence>
<sequence length="200" mass="22167">MENIENKSTNDDDFGLPDVNPSSSGSTSDEPKRRPNAPQNRKKEVASSGKKSIAPVIITLLVIVTGALVAVYFLFLKEPPKPVVVEKPAVDSSQFIVEKPVEEPVVEEVPAEPTVGQVTVLDQRTGKSFVVVGSFFDEDLANDYADKLAKDGHSPKIIKPYGKNKFHRVAVEEFDNYNEAFMRAEALSQDFKEKPWALKY</sequence>